<dbReference type="EMBL" id="CP051672">
    <property type="protein sequence ID" value="QJE28990.1"/>
    <property type="molecule type" value="Genomic_DNA"/>
</dbReference>
<evidence type="ECO:0000313" key="1">
    <source>
        <dbReference type="EMBL" id="QJE28990.1"/>
    </source>
</evidence>
<evidence type="ECO:0000313" key="2">
    <source>
        <dbReference type="Proteomes" id="UP000501982"/>
    </source>
</evidence>
<proteinExistence type="predicted"/>
<protein>
    <submittedName>
        <fullName evidence="1">Uncharacterized protein</fullName>
    </submittedName>
</protein>
<accession>A0A7L5EFV9</accession>
<sequence>MKFWEQLKQSISGNNNNQYVANTVNVYESLAKEEELEQGIVSSIFQYVIENCKKNQQTPKAMPEKVLKIKKKISINFKTVEEKEEIIEFCRLASDKIALIEKAFSELDGDDQNDIHSYILGKYCKNKHKRISNIDNFYALCDDFIPIKQKGNPKVEHIARSFVLFFFQDCTIFEKTQEEKCINTLQFKLDF</sequence>
<dbReference type="Proteomes" id="UP000501982">
    <property type="component" value="Chromosome"/>
</dbReference>
<reference evidence="1 2" key="1">
    <citation type="submission" date="2020-04" db="EMBL/GenBank/DDBJ databases">
        <title>Complete Genomes and Methylome analysis of CBBP consortium that reverse antibiotic-induced susceptibility to vancomycin-resistant Enterococcus faecium infection.</title>
        <authorList>
            <person name="Fomenkov A."/>
            <person name="Zhang Z."/>
            <person name="Pamer E."/>
            <person name="Roberts R.J."/>
        </authorList>
    </citation>
    <scope>NUCLEOTIDE SEQUENCE [LARGE SCALE GENOMIC DNA]</scope>
    <source>
        <strain evidence="2">CBBP</strain>
    </source>
</reference>
<organism evidence="1 2">
    <name type="scientific">Parabacteroides distasonis</name>
    <dbReference type="NCBI Taxonomy" id="823"/>
    <lineage>
        <taxon>Bacteria</taxon>
        <taxon>Pseudomonadati</taxon>
        <taxon>Bacteroidota</taxon>
        <taxon>Bacteroidia</taxon>
        <taxon>Bacteroidales</taxon>
        <taxon>Tannerellaceae</taxon>
        <taxon>Parabacteroides</taxon>
    </lineage>
</organism>
<gene>
    <name evidence="1" type="ORF">HHO38_12005</name>
</gene>
<dbReference type="RefSeq" id="WP_170105774.1">
    <property type="nucleotide sequence ID" value="NZ_CP051672.1"/>
</dbReference>
<name>A0A7L5EFV9_PARDI</name>
<dbReference type="AlphaFoldDB" id="A0A7L5EFV9"/>